<dbReference type="AlphaFoldDB" id="A0A3E1NIA1"/>
<comment type="caution">
    <text evidence="1">The sequence shown here is derived from an EMBL/GenBank/DDBJ whole genome shotgun (WGS) entry which is preliminary data.</text>
</comment>
<proteinExistence type="predicted"/>
<dbReference type="RefSeq" id="WP_116847745.1">
    <property type="nucleotide sequence ID" value="NZ_QTJU01000004.1"/>
</dbReference>
<keyword evidence="2" id="KW-1185">Reference proteome</keyword>
<dbReference type="EMBL" id="QTJU01000004">
    <property type="protein sequence ID" value="RFM27667.1"/>
    <property type="molecule type" value="Genomic_DNA"/>
</dbReference>
<sequence>MQYRFKSEYLSAISHKLLYVLLAVVATLLTPDLNAQVNIDNLIPHYFQQAPNSAALNKYGEYQVSLFTGVPEISIPLYTIKQGALTLPVTLSYHASGNKVTDAASWVGLGWSLNAGGAVSRKLMGARGDENSSNGYLHTDFRTSAQVDQTTEAGREYLGLLSGGTYDTEPDIFSVSAPTVDAKFFFDRGNGFQPSFLHYSPAKVTSSFISTADVPFNVLDEKGIKYRFGGNFRETTTSYNGGSSSTDVSSWMLESMSALNAVDEIDFSYSTQYGSVSDDLVDTWEIDDNQNQYEAGGFCSMIPNPSITRSIHVGSNVIQCQLQEITYRGGKVVFTLSNSFREDLTNFKSLASIQVYNLDVATNQYQLQKTILPFLSYFINGTDAATKRLRLDSLQILDNAGAVTERYSFAYDALALPAPTSKQRDFWGYYNGKNNSSLIPQQNITFSPGSGSTPQTIIIGSNYPNGRDADAAYAKACVLKRINYPTGGYTTFEYEGNQYLQGSAQGYAVKYAGGLRIHAIASYDGINAAPLLKTYEYNTARPNFIPGNQYFFTNTWHEDWYFNGTSLGWCSTNRRVYLSNPTIDFLPYDQAAVVYPTVTEYLGDATNNSGKTVYQFKDAADIVSSASIAKPIMITQYFLRGQLLNKSVYRNTGPGLYQIVKEERHSYDAFPGRTSVDVGLTATQVLDQSGAVAPADHKNNLYYYGYYGIECGDSYPIKNEVVTYDANDPSKFTIQTETNTYGNIIHQQVTRIDKVNSDGTHYISNRRFPADYIPAGSTSTANSVLNAMLNYNMQAMPIESWESVLPAGAGSTEVVRGGQLNSYTTNYHYPQPATIYQLENASLLNDYTASYVTGNGGLTFDSRYKVAVNFDLYDSDDHLVQYTPRNGAPVAMIWDYNGQLPVAEIKGAARNTTAYTSFEGTSNSVWTYNGTFLHNGGATGQSSFQGTISKAVPAGNYTVTAWALGGSGITVNSASGIAVFTSGNWTMYKWELSGVSNVTVSSNNMDEVRLYPTGAQMTTYTYTPTIGITSLSGPTGDVNYYEYDTYQRLKLIKDQKGNVIKTFDYKYNNKLPLQ</sequence>
<dbReference type="Proteomes" id="UP000261284">
    <property type="component" value="Unassembled WGS sequence"/>
</dbReference>
<accession>A0A3E1NIA1</accession>
<evidence type="ECO:0000313" key="1">
    <source>
        <dbReference type="EMBL" id="RFM27667.1"/>
    </source>
</evidence>
<protein>
    <recommendedName>
        <fullName evidence="3">YD repeat-containing protein</fullName>
    </recommendedName>
</protein>
<gene>
    <name evidence="1" type="ORF">DXN05_13225</name>
</gene>
<name>A0A3E1NIA1_9BACT</name>
<evidence type="ECO:0000313" key="2">
    <source>
        <dbReference type="Proteomes" id="UP000261284"/>
    </source>
</evidence>
<evidence type="ECO:0008006" key="3">
    <source>
        <dbReference type="Google" id="ProtNLM"/>
    </source>
</evidence>
<organism evidence="1 2">
    <name type="scientific">Deminuibacter soli</name>
    <dbReference type="NCBI Taxonomy" id="2291815"/>
    <lineage>
        <taxon>Bacteria</taxon>
        <taxon>Pseudomonadati</taxon>
        <taxon>Bacteroidota</taxon>
        <taxon>Chitinophagia</taxon>
        <taxon>Chitinophagales</taxon>
        <taxon>Chitinophagaceae</taxon>
        <taxon>Deminuibacter</taxon>
    </lineage>
</organism>
<reference evidence="1 2" key="1">
    <citation type="submission" date="2018-08" db="EMBL/GenBank/DDBJ databases">
        <title>Chitinophagaceae sp. K23C18032701, a novel bacterium isolated from forest soil.</title>
        <authorList>
            <person name="Wang C."/>
        </authorList>
    </citation>
    <scope>NUCLEOTIDE SEQUENCE [LARGE SCALE GENOMIC DNA]</scope>
    <source>
        <strain evidence="1 2">K23C18032701</strain>
    </source>
</reference>
<dbReference type="OrthoDB" id="680656at2"/>